<evidence type="ECO:0000313" key="5">
    <source>
        <dbReference type="Proteomes" id="UP001239445"/>
    </source>
</evidence>
<evidence type="ECO:0000313" key="4">
    <source>
        <dbReference type="EMBL" id="KAK1754692.1"/>
    </source>
</evidence>
<feature type="compositionally biased region" description="Acidic residues" evidence="1">
    <location>
        <begin position="574"/>
        <end position="585"/>
    </location>
</feature>
<proteinExistence type="predicted"/>
<feature type="region of interest" description="Disordered" evidence="1">
    <location>
        <begin position="371"/>
        <end position="391"/>
    </location>
</feature>
<feature type="compositionally biased region" description="Low complexity" evidence="1">
    <location>
        <begin position="777"/>
        <end position="804"/>
    </location>
</feature>
<feature type="signal peptide" evidence="3">
    <location>
        <begin position="1"/>
        <end position="27"/>
    </location>
</feature>
<dbReference type="Proteomes" id="UP001239445">
    <property type="component" value="Unassembled WGS sequence"/>
</dbReference>
<evidence type="ECO:0000256" key="3">
    <source>
        <dbReference type="SAM" id="SignalP"/>
    </source>
</evidence>
<feature type="region of interest" description="Disordered" evidence="1">
    <location>
        <begin position="430"/>
        <end position="921"/>
    </location>
</feature>
<reference evidence="4" key="1">
    <citation type="submission" date="2023-06" db="EMBL/GenBank/DDBJ databases">
        <title>Genome-scale phylogeny and comparative genomics of the fungal order Sordariales.</title>
        <authorList>
            <consortium name="Lawrence Berkeley National Laboratory"/>
            <person name="Hensen N."/>
            <person name="Bonometti L."/>
            <person name="Westerberg I."/>
            <person name="Brannstrom I.O."/>
            <person name="Guillou S."/>
            <person name="Cros-Aarteil S."/>
            <person name="Calhoun S."/>
            <person name="Haridas S."/>
            <person name="Kuo A."/>
            <person name="Mondo S."/>
            <person name="Pangilinan J."/>
            <person name="Riley R."/>
            <person name="Labutti K."/>
            <person name="Andreopoulos B."/>
            <person name="Lipzen A."/>
            <person name="Chen C."/>
            <person name="Yanf M."/>
            <person name="Daum C."/>
            <person name="Ng V."/>
            <person name="Clum A."/>
            <person name="Steindorff A."/>
            <person name="Ohm R."/>
            <person name="Martin F."/>
            <person name="Silar P."/>
            <person name="Natvig D."/>
            <person name="Lalanne C."/>
            <person name="Gautier V."/>
            <person name="Ament-Velasquez S.L."/>
            <person name="Kruys A."/>
            <person name="Hutchinson M.I."/>
            <person name="Powell A.J."/>
            <person name="Barry K."/>
            <person name="Miller A.N."/>
            <person name="Grigoriev I.V."/>
            <person name="Debuchy R."/>
            <person name="Gladieux P."/>
            <person name="Thoren M.H."/>
            <person name="Johannesson H."/>
        </authorList>
    </citation>
    <scope>NUCLEOTIDE SEQUENCE</scope>
    <source>
        <strain evidence="4">PSN4</strain>
    </source>
</reference>
<comment type="caution">
    <text evidence="4">The sequence shown here is derived from an EMBL/GenBank/DDBJ whole genome shotgun (WGS) entry which is preliminary data.</text>
</comment>
<protein>
    <recommendedName>
        <fullName evidence="6">Extracellular membrane protein CFEM domain-containing protein</fullName>
    </recommendedName>
</protein>
<feature type="compositionally biased region" description="Basic and acidic residues" evidence="1">
    <location>
        <begin position="910"/>
        <end position="921"/>
    </location>
</feature>
<keyword evidence="2" id="KW-0472">Membrane</keyword>
<feature type="region of interest" description="Disordered" evidence="1">
    <location>
        <begin position="321"/>
        <end position="358"/>
    </location>
</feature>
<feature type="compositionally biased region" description="Polar residues" evidence="1">
    <location>
        <begin position="683"/>
        <end position="700"/>
    </location>
</feature>
<keyword evidence="5" id="KW-1185">Reference proteome</keyword>
<keyword evidence="2" id="KW-1133">Transmembrane helix</keyword>
<sequence length="921" mass="98026">MLFQRLAHTPFLCLILLWTTLLAAANAATVISSEILNFVPACAQSCFESYIINNFNLDQCSDSSGLQCLCRQTGLTGHTVGEGAVACIVAESSRGSCVGADAGGAATSTAYNMCVGISGAAPMTHSTIVATLVVPTGTGPLSVPTASRTGTENPAQDVTSTAGPTPTSPIGSTSPVTTTPGGATSPVVSDDSGSNQTKLSSAQIAGISLGCLAVIVLGVLLVLLARYLRRKRFGDMEEGGFTKMRDSISFGKKSQQGSPPQLQISKPLQDVPFQWHMNQMEALPAQQTAAIGLALSPYRTQQAAGEVAANRAAKRGVPAVLQTPPSRSVTPKLENHQPKPSLSLAIPQPPKPAFSAPTGARDSIVTEFAEDGEDRASGSAAGNIWRPPPTDPQSATTYFAADKGGNWVLRNKPAPSRVPQISEPAVVATEVELPSPTDQTKAERAQRFSGWFSPGAVVPPLRVPSRTEPKLGSPIAFKNKERQQQQQQLRPPAQNRENRSSSVYSPYSAPLTVTPGSGNPLPSNAPRPDDYLPLVKDGRDLTGPKSRRRSMKRPARRGSEGSSTSIESGAAPPFEDEDIIEDEVQVDLSPVVESPVSPGKSPVRYPRIRRPASGQQGGSDMGRDPNMFPMPPRQTSPRPLGPPGSTPGILVPGQKKAFNPLLGLPSNPSPNRPGQMRSVSPGLPSNPSPHRQLDQMSRTASPGLPANPAANRNGGSRAASPETRPRVTPTIEQQLQRQQHDPARYWGTQPQAEERSRTVSPRPPFELPAEGFEVSEQPQWRPSQAAQQPRRPSPQVMQPAQQPRRPSPPEDPSRRTPAQTDDPEPEQQQRRPTPNQQQAWRPSPQPLQPASQGVSSQAAQGTLLAKRRGADKAAALALGNGKKPGGKGWQRESLGPAPITPGIRMMTPTRKGDDLFLDVRR</sequence>
<feature type="compositionally biased region" description="Basic residues" evidence="1">
    <location>
        <begin position="545"/>
        <end position="556"/>
    </location>
</feature>
<feature type="compositionally biased region" description="Polar residues" evidence="1">
    <location>
        <begin position="848"/>
        <end position="860"/>
    </location>
</feature>
<evidence type="ECO:0000256" key="1">
    <source>
        <dbReference type="SAM" id="MobiDB-lite"/>
    </source>
</evidence>
<evidence type="ECO:0000256" key="2">
    <source>
        <dbReference type="SAM" id="Phobius"/>
    </source>
</evidence>
<dbReference type="EMBL" id="MU839835">
    <property type="protein sequence ID" value="KAK1754692.1"/>
    <property type="molecule type" value="Genomic_DNA"/>
</dbReference>
<feature type="region of interest" description="Disordered" evidence="1">
    <location>
        <begin position="141"/>
        <end position="196"/>
    </location>
</feature>
<name>A0AAJ0F5M6_9PEZI</name>
<keyword evidence="3" id="KW-0732">Signal</keyword>
<feature type="compositionally biased region" description="Pro residues" evidence="1">
    <location>
        <begin position="628"/>
        <end position="645"/>
    </location>
</feature>
<organism evidence="4 5">
    <name type="scientific">Echria macrotheca</name>
    <dbReference type="NCBI Taxonomy" id="438768"/>
    <lineage>
        <taxon>Eukaryota</taxon>
        <taxon>Fungi</taxon>
        <taxon>Dikarya</taxon>
        <taxon>Ascomycota</taxon>
        <taxon>Pezizomycotina</taxon>
        <taxon>Sordariomycetes</taxon>
        <taxon>Sordariomycetidae</taxon>
        <taxon>Sordariales</taxon>
        <taxon>Schizotheciaceae</taxon>
        <taxon>Echria</taxon>
    </lineage>
</organism>
<feature type="compositionally biased region" description="Low complexity" evidence="1">
    <location>
        <begin position="158"/>
        <end position="188"/>
    </location>
</feature>
<feature type="chain" id="PRO_5042576894" description="Extracellular membrane protein CFEM domain-containing protein" evidence="3">
    <location>
        <begin position="28"/>
        <end position="921"/>
    </location>
</feature>
<feature type="transmembrane region" description="Helical" evidence="2">
    <location>
        <begin position="204"/>
        <end position="228"/>
    </location>
</feature>
<gene>
    <name evidence="4" type="ORF">QBC47DRAFT_224037</name>
</gene>
<feature type="compositionally biased region" description="Low complexity" evidence="1">
    <location>
        <begin position="560"/>
        <end position="569"/>
    </location>
</feature>
<accession>A0AAJ0F5M6</accession>
<keyword evidence="2" id="KW-0812">Transmembrane</keyword>
<evidence type="ECO:0008006" key="6">
    <source>
        <dbReference type="Google" id="ProtNLM"/>
    </source>
</evidence>
<feature type="compositionally biased region" description="Polar residues" evidence="1">
    <location>
        <begin position="144"/>
        <end position="157"/>
    </location>
</feature>
<feature type="compositionally biased region" description="Low complexity" evidence="1">
    <location>
        <begin position="872"/>
        <end position="881"/>
    </location>
</feature>
<dbReference type="AlphaFoldDB" id="A0AAJ0F5M6"/>